<organism evidence="1">
    <name type="scientific">hydrothermal vent metagenome</name>
    <dbReference type="NCBI Taxonomy" id="652676"/>
    <lineage>
        <taxon>unclassified sequences</taxon>
        <taxon>metagenomes</taxon>
        <taxon>ecological metagenomes</taxon>
    </lineage>
</organism>
<gene>
    <name evidence="1" type="ORF">MNB_SUP05-SYMBIONT-4-6</name>
</gene>
<name>A0A1W1DZ29_9ZZZZ</name>
<reference evidence="1" key="1">
    <citation type="submission" date="2016-10" db="EMBL/GenBank/DDBJ databases">
        <authorList>
            <person name="de Groot N.N."/>
        </authorList>
    </citation>
    <scope>NUCLEOTIDE SEQUENCE</scope>
</reference>
<dbReference type="AlphaFoldDB" id="A0A1W1DZ29"/>
<dbReference type="EMBL" id="FPHY01000116">
    <property type="protein sequence ID" value="SFV86858.1"/>
    <property type="molecule type" value="Genomic_DNA"/>
</dbReference>
<proteinExistence type="predicted"/>
<evidence type="ECO:0000313" key="1">
    <source>
        <dbReference type="EMBL" id="SFV86858.1"/>
    </source>
</evidence>
<accession>A0A1W1DZ29</accession>
<sequence>MGILFNTPPYKEGKIEFLPLEFIILPLNLNLQVETAKKRMALTMDKMQGLVLLYHYFL</sequence>
<protein>
    <submittedName>
        <fullName evidence="1">Uncharacterized protein</fullName>
    </submittedName>
</protein>